<evidence type="ECO:0000313" key="3">
    <source>
        <dbReference type="Proteomes" id="UP000184267"/>
    </source>
</evidence>
<evidence type="ECO:0000256" key="1">
    <source>
        <dbReference type="SAM" id="MobiDB-lite"/>
    </source>
</evidence>
<reference evidence="2 3" key="1">
    <citation type="submission" date="2016-10" db="EMBL/GenBank/DDBJ databases">
        <title>Genome sequence of the basidiomycete white-rot fungus Trametes pubescens.</title>
        <authorList>
            <person name="Makela M.R."/>
            <person name="Granchi Z."/>
            <person name="Peng M."/>
            <person name="De Vries R.P."/>
            <person name="Grigoriev I."/>
            <person name="Riley R."/>
            <person name="Hilden K."/>
        </authorList>
    </citation>
    <scope>NUCLEOTIDE SEQUENCE [LARGE SCALE GENOMIC DNA]</scope>
    <source>
        <strain evidence="2 3">FBCC735</strain>
    </source>
</reference>
<accession>A0A1M2VXF9</accession>
<evidence type="ECO:0000313" key="2">
    <source>
        <dbReference type="EMBL" id="OJT12268.1"/>
    </source>
</evidence>
<dbReference type="AlphaFoldDB" id="A0A1M2VXF9"/>
<comment type="caution">
    <text evidence="2">The sequence shown here is derived from an EMBL/GenBank/DDBJ whole genome shotgun (WGS) entry which is preliminary data.</text>
</comment>
<proteinExistence type="predicted"/>
<sequence>MIVINWAVHLHAPMRRIDKERKKSHRPFRKLPSLHCRGAPPTVRHKFSIPPKSPYRRSHHTVHIWSIRRKAKTHSPRISARP</sequence>
<name>A0A1M2VXF9_TRAPU</name>
<gene>
    <name evidence="2" type="ORF">TRAPUB_11202</name>
</gene>
<dbReference type="Proteomes" id="UP000184267">
    <property type="component" value="Unassembled WGS sequence"/>
</dbReference>
<dbReference type="EMBL" id="MNAD01000504">
    <property type="protein sequence ID" value="OJT12268.1"/>
    <property type="molecule type" value="Genomic_DNA"/>
</dbReference>
<keyword evidence="3" id="KW-1185">Reference proteome</keyword>
<protein>
    <submittedName>
        <fullName evidence="2">Uncharacterized protein</fullName>
    </submittedName>
</protein>
<organism evidence="2 3">
    <name type="scientific">Trametes pubescens</name>
    <name type="common">White-rot fungus</name>
    <dbReference type="NCBI Taxonomy" id="154538"/>
    <lineage>
        <taxon>Eukaryota</taxon>
        <taxon>Fungi</taxon>
        <taxon>Dikarya</taxon>
        <taxon>Basidiomycota</taxon>
        <taxon>Agaricomycotina</taxon>
        <taxon>Agaricomycetes</taxon>
        <taxon>Polyporales</taxon>
        <taxon>Polyporaceae</taxon>
        <taxon>Trametes</taxon>
    </lineage>
</organism>
<feature type="region of interest" description="Disordered" evidence="1">
    <location>
        <begin position="17"/>
        <end position="60"/>
    </location>
</feature>